<comment type="subcellular location">
    <subcellularLocation>
        <location evidence="1">Cell outer membrane</location>
        <topology evidence="1">Lipid-anchor</topology>
    </subcellularLocation>
</comment>
<keyword evidence="6" id="KW-0472">Membrane</keyword>
<keyword evidence="8" id="KW-0998">Cell outer membrane</keyword>
<organism evidence="10 11">
    <name type="scientific">Helicobacter muridarum</name>
    <dbReference type="NCBI Taxonomy" id="216"/>
    <lineage>
        <taxon>Bacteria</taxon>
        <taxon>Pseudomonadati</taxon>
        <taxon>Campylobacterota</taxon>
        <taxon>Epsilonproteobacteria</taxon>
        <taxon>Campylobacterales</taxon>
        <taxon>Helicobacteraceae</taxon>
        <taxon>Helicobacter</taxon>
    </lineage>
</organism>
<dbReference type="GO" id="GO:0090729">
    <property type="term" value="F:toxin activity"/>
    <property type="evidence" value="ECO:0007669"/>
    <property type="project" value="UniProtKB-KW"/>
</dbReference>
<accession>A0A377PV27</accession>
<evidence type="ECO:0000256" key="3">
    <source>
        <dbReference type="ARBA" id="ARBA00022729"/>
    </source>
</evidence>
<keyword evidence="3" id="KW-0732">Signal</keyword>
<dbReference type="SUPFAM" id="SSF50370">
    <property type="entry name" value="Ricin B-like lectins"/>
    <property type="match status" value="1"/>
</dbReference>
<keyword evidence="4" id="KW-0430">Lectin</keyword>
<keyword evidence="11" id="KW-1185">Reference proteome</keyword>
<keyword evidence="5" id="KW-0843">Virulence</keyword>
<name>A0A377PV27_9HELI</name>
<dbReference type="AlphaFoldDB" id="A0A377PV27"/>
<protein>
    <submittedName>
        <fullName evidence="10">Cytolethal distending toxin CdtC</fullName>
    </submittedName>
</protein>
<dbReference type="RefSeq" id="WP_052089490.1">
    <property type="nucleotide sequence ID" value="NZ_FZML01000028.1"/>
</dbReference>
<evidence type="ECO:0000256" key="1">
    <source>
        <dbReference type="ARBA" id="ARBA00004459"/>
    </source>
</evidence>
<evidence type="ECO:0000256" key="9">
    <source>
        <dbReference type="ARBA" id="ARBA00023288"/>
    </source>
</evidence>
<evidence type="ECO:0000256" key="6">
    <source>
        <dbReference type="ARBA" id="ARBA00023136"/>
    </source>
</evidence>
<dbReference type="EMBL" id="UGJE01000002">
    <property type="protein sequence ID" value="STQ85473.1"/>
    <property type="molecule type" value="Genomic_DNA"/>
</dbReference>
<dbReference type="Pfam" id="PF03498">
    <property type="entry name" value="CDtoxinA"/>
    <property type="match status" value="1"/>
</dbReference>
<dbReference type="Gene3D" id="2.80.10.50">
    <property type="match status" value="1"/>
</dbReference>
<gene>
    <name evidence="10" type="primary">cdtC</name>
    <name evidence="10" type="ORF">NCTC12714_00258</name>
</gene>
<dbReference type="Proteomes" id="UP000255139">
    <property type="component" value="Unassembled WGS sequence"/>
</dbReference>
<dbReference type="InterPro" id="IPR035992">
    <property type="entry name" value="Ricin_B-like_lectins"/>
</dbReference>
<keyword evidence="7" id="KW-0564">Palmitate</keyword>
<evidence type="ECO:0000256" key="8">
    <source>
        <dbReference type="ARBA" id="ARBA00023237"/>
    </source>
</evidence>
<reference evidence="10 11" key="1">
    <citation type="submission" date="2018-06" db="EMBL/GenBank/DDBJ databases">
        <authorList>
            <consortium name="Pathogen Informatics"/>
            <person name="Doyle S."/>
        </authorList>
    </citation>
    <scope>NUCLEOTIDE SEQUENCE [LARGE SCALE GENOMIC DNA]</scope>
    <source>
        <strain evidence="10 11">NCTC12714</strain>
    </source>
</reference>
<evidence type="ECO:0000256" key="7">
    <source>
        <dbReference type="ARBA" id="ARBA00023139"/>
    </source>
</evidence>
<evidence type="ECO:0000256" key="5">
    <source>
        <dbReference type="ARBA" id="ARBA00023026"/>
    </source>
</evidence>
<dbReference type="GO" id="GO:0030246">
    <property type="term" value="F:carbohydrate binding"/>
    <property type="evidence" value="ECO:0007669"/>
    <property type="project" value="UniProtKB-KW"/>
</dbReference>
<dbReference type="GO" id="GO:0009279">
    <property type="term" value="C:cell outer membrane"/>
    <property type="evidence" value="ECO:0007669"/>
    <property type="project" value="UniProtKB-SubCell"/>
</dbReference>
<dbReference type="InterPro" id="IPR003558">
    <property type="entry name" value="CDtoxinA/C"/>
</dbReference>
<sequence>MLLGGINYKIILLLTIILNFAFAMNPEDLPDFTAPLSIRSAMVGDVLAPDPSKPNWNLKQIMLTEQMGRGDPFDRFNLGAVQFVNTKDSKMCLGIDESGFFALKSCKDDLKSGKFETLFTIMQTTNAAVQIRSFVGSKDECIAIFFNPRLPDGYTLV</sequence>
<evidence type="ECO:0000256" key="2">
    <source>
        <dbReference type="ARBA" id="ARBA00022656"/>
    </source>
</evidence>
<keyword evidence="2" id="KW-0800">Toxin</keyword>
<evidence type="ECO:0000313" key="11">
    <source>
        <dbReference type="Proteomes" id="UP000255139"/>
    </source>
</evidence>
<evidence type="ECO:0000256" key="4">
    <source>
        <dbReference type="ARBA" id="ARBA00022734"/>
    </source>
</evidence>
<keyword evidence="9" id="KW-0449">Lipoprotein</keyword>
<evidence type="ECO:0000313" key="10">
    <source>
        <dbReference type="EMBL" id="STQ85473.1"/>
    </source>
</evidence>
<proteinExistence type="predicted"/>